<evidence type="ECO:0000313" key="2">
    <source>
        <dbReference type="Proteomes" id="UP000007129"/>
    </source>
</evidence>
<dbReference type="InParanoid" id="K2RSX8"/>
<accession>K2RSX8</accession>
<dbReference type="Proteomes" id="UP000007129">
    <property type="component" value="Unassembled WGS sequence"/>
</dbReference>
<sequence length="160" mass="18605">MTVNEPIRTLFSDTLIPRHRPNCICSHILSLSLYLSLSRTTRYHLHCDFFFSLIQHLAQSDLGARLKSIFSFPRKADYSVLTWAFSFPFPFPFLVSMANWRLGKQKEVLMGPKISFPSLCRLEGVLWSFIRYPQLLLFVSGLLHSWTLSLLCQYLGDQAW</sequence>
<dbReference type="HOGENOM" id="CLU_1652490_0_0_1"/>
<protein>
    <submittedName>
        <fullName evidence="1">Uncharacterized protein</fullName>
    </submittedName>
</protein>
<dbReference type="VEuPathDB" id="FungiDB:MPH_04914"/>
<comment type="caution">
    <text evidence="1">The sequence shown here is derived from an EMBL/GenBank/DDBJ whole genome shotgun (WGS) entry which is preliminary data.</text>
</comment>
<name>K2RSX8_MACPH</name>
<dbReference type="EMBL" id="AHHD01000222">
    <property type="protein sequence ID" value="EKG17858.1"/>
    <property type="molecule type" value="Genomic_DNA"/>
</dbReference>
<evidence type="ECO:0000313" key="1">
    <source>
        <dbReference type="EMBL" id="EKG17858.1"/>
    </source>
</evidence>
<reference evidence="1 2" key="1">
    <citation type="journal article" date="2012" name="BMC Genomics">
        <title>Tools to kill: Genome of one of the most destructive plant pathogenic fungi Macrophomina phaseolina.</title>
        <authorList>
            <person name="Islam M.S."/>
            <person name="Haque M.S."/>
            <person name="Islam M.M."/>
            <person name="Emdad E.M."/>
            <person name="Halim A."/>
            <person name="Hossen Q.M.M."/>
            <person name="Hossain M.Z."/>
            <person name="Ahmed B."/>
            <person name="Rahim S."/>
            <person name="Rahman M.S."/>
            <person name="Alam M.M."/>
            <person name="Hou S."/>
            <person name="Wan X."/>
            <person name="Saito J.A."/>
            <person name="Alam M."/>
        </authorList>
    </citation>
    <scope>NUCLEOTIDE SEQUENCE [LARGE SCALE GENOMIC DNA]</scope>
    <source>
        <strain evidence="1 2">MS6</strain>
    </source>
</reference>
<proteinExistence type="predicted"/>
<organism evidence="1 2">
    <name type="scientific">Macrophomina phaseolina (strain MS6)</name>
    <name type="common">Charcoal rot fungus</name>
    <dbReference type="NCBI Taxonomy" id="1126212"/>
    <lineage>
        <taxon>Eukaryota</taxon>
        <taxon>Fungi</taxon>
        <taxon>Dikarya</taxon>
        <taxon>Ascomycota</taxon>
        <taxon>Pezizomycotina</taxon>
        <taxon>Dothideomycetes</taxon>
        <taxon>Dothideomycetes incertae sedis</taxon>
        <taxon>Botryosphaeriales</taxon>
        <taxon>Botryosphaeriaceae</taxon>
        <taxon>Macrophomina</taxon>
    </lineage>
</organism>
<gene>
    <name evidence="1" type="ORF">MPH_04914</name>
</gene>
<dbReference type="AlphaFoldDB" id="K2RSX8"/>